<comment type="caution">
    <text evidence="1">The sequence shown here is derived from an EMBL/GenBank/DDBJ whole genome shotgun (WGS) entry which is preliminary data.</text>
</comment>
<dbReference type="EMBL" id="MU118380">
    <property type="protein sequence ID" value="KAF9642699.1"/>
    <property type="molecule type" value="Genomic_DNA"/>
</dbReference>
<dbReference type="Proteomes" id="UP000886501">
    <property type="component" value="Unassembled WGS sequence"/>
</dbReference>
<accession>A0ACB6YZ40</accession>
<organism evidence="1 2">
    <name type="scientific">Thelephora ganbajun</name>
    <name type="common">Ganba fungus</name>
    <dbReference type="NCBI Taxonomy" id="370292"/>
    <lineage>
        <taxon>Eukaryota</taxon>
        <taxon>Fungi</taxon>
        <taxon>Dikarya</taxon>
        <taxon>Basidiomycota</taxon>
        <taxon>Agaricomycotina</taxon>
        <taxon>Agaricomycetes</taxon>
        <taxon>Thelephorales</taxon>
        <taxon>Thelephoraceae</taxon>
        <taxon>Thelephora</taxon>
    </lineage>
</organism>
<keyword evidence="2" id="KW-1185">Reference proteome</keyword>
<gene>
    <name evidence="1" type="ORF">BDM02DRAFT_1973684</name>
</gene>
<sequence length="534" mass="59759">MKKHDEDLNTTLIFAGLFSAVASAFIIQVQSQLQPDPNQETAALLRVLIHKIDNTTFGGDVPDLPRWTGPPRTITQVQSILYASLFASLLSAFLAMLGKQWLNRYASIDMRGSAIERSQNRQRKLDGIVVWYFDHVMESLPVMLQVALLLLGCALSRYLWEIDTTVASVVLGVTSFGVLFYLFIVFAGAASDACPYQTPVANVIRPVLGLPRSAYALFVRHSKLHDKFVRHRRYIDRSSPLDTMRTTLTYSLALLKAFAIDALRLGRAVLQTLVVSSRKAYSRFFGTLRIQNLVSCDQATKFDFRCISWMLKTSLDKTISVSTLKFLEAILPLSGLSPPTASALVVDCFNILSNCFVTDGGKRVTVAHGSEQLAEISATCFLRAFSCLLSAEPTSTVIQYIRQRYNRVFPRHPDFEDIPFCFSMDAIHHLVACPVVSRFPDWRNYKPSADELIPFSRALAQAAKFEYHRRGVQLGVPDWLVRFALRFLSQDQLPPTSVVVDCLTIVAINLDCNVPDTNTIPPDEKCVQTFKTAV</sequence>
<evidence type="ECO:0000313" key="2">
    <source>
        <dbReference type="Proteomes" id="UP000886501"/>
    </source>
</evidence>
<proteinExistence type="predicted"/>
<evidence type="ECO:0000313" key="1">
    <source>
        <dbReference type="EMBL" id="KAF9642699.1"/>
    </source>
</evidence>
<reference evidence="1" key="2">
    <citation type="journal article" date="2020" name="Nat. Commun.">
        <title>Large-scale genome sequencing of mycorrhizal fungi provides insights into the early evolution of symbiotic traits.</title>
        <authorList>
            <person name="Miyauchi S."/>
            <person name="Kiss E."/>
            <person name="Kuo A."/>
            <person name="Drula E."/>
            <person name="Kohler A."/>
            <person name="Sanchez-Garcia M."/>
            <person name="Morin E."/>
            <person name="Andreopoulos B."/>
            <person name="Barry K.W."/>
            <person name="Bonito G."/>
            <person name="Buee M."/>
            <person name="Carver A."/>
            <person name="Chen C."/>
            <person name="Cichocki N."/>
            <person name="Clum A."/>
            <person name="Culley D."/>
            <person name="Crous P.W."/>
            <person name="Fauchery L."/>
            <person name="Girlanda M."/>
            <person name="Hayes R.D."/>
            <person name="Keri Z."/>
            <person name="LaButti K."/>
            <person name="Lipzen A."/>
            <person name="Lombard V."/>
            <person name="Magnuson J."/>
            <person name="Maillard F."/>
            <person name="Murat C."/>
            <person name="Nolan M."/>
            <person name="Ohm R.A."/>
            <person name="Pangilinan J."/>
            <person name="Pereira M.F."/>
            <person name="Perotto S."/>
            <person name="Peter M."/>
            <person name="Pfister S."/>
            <person name="Riley R."/>
            <person name="Sitrit Y."/>
            <person name="Stielow J.B."/>
            <person name="Szollosi G."/>
            <person name="Zifcakova L."/>
            <person name="Stursova M."/>
            <person name="Spatafora J.W."/>
            <person name="Tedersoo L."/>
            <person name="Vaario L.M."/>
            <person name="Yamada A."/>
            <person name="Yan M."/>
            <person name="Wang P."/>
            <person name="Xu J."/>
            <person name="Bruns T."/>
            <person name="Baldrian P."/>
            <person name="Vilgalys R."/>
            <person name="Dunand C."/>
            <person name="Henrissat B."/>
            <person name="Grigoriev I.V."/>
            <person name="Hibbett D."/>
            <person name="Nagy L.G."/>
            <person name="Martin F.M."/>
        </authorList>
    </citation>
    <scope>NUCLEOTIDE SEQUENCE</scope>
    <source>
        <strain evidence="1">P2</strain>
    </source>
</reference>
<protein>
    <submittedName>
        <fullName evidence="1">Uncharacterized protein</fullName>
    </submittedName>
</protein>
<name>A0ACB6YZ40_THEGA</name>
<reference evidence="1" key="1">
    <citation type="submission" date="2019-10" db="EMBL/GenBank/DDBJ databases">
        <authorList>
            <consortium name="DOE Joint Genome Institute"/>
            <person name="Kuo A."/>
            <person name="Miyauchi S."/>
            <person name="Kiss E."/>
            <person name="Drula E."/>
            <person name="Kohler A."/>
            <person name="Sanchez-Garcia M."/>
            <person name="Andreopoulos B."/>
            <person name="Barry K.W."/>
            <person name="Bonito G."/>
            <person name="Buee M."/>
            <person name="Carver A."/>
            <person name="Chen C."/>
            <person name="Cichocki N."/>
            <person name="Clum A."/>
            <person name="Culley D."/>
            <person name="Crous P.W."/>
            <person name="Fauchery L."/>
            <person name="Girlanda M."/>
            <person name="Hayes R."/>
            <person name="Keri Z."/>
            <person name="Labutti K."/>
            <person name="Lipzen A."/>
            <person name="Lombard V."/>
            <person name="Magnuson J."/>
            <person name="Maillard F."/>
            <person name="Morin E."/>
            <person name="Murat C."/>
            <person name="Nolan M."/>
            <person name="Ohm R."/>
            <person name="Pangilinan J."/>
            <person name="Pereira M."/>
            <person name="Perotto S."/>
            <person name="Peter M."/>
            <person name="Riley R."/>
            <person name="Sitrit Y."/>
            <person name="Stielow B."/>
            <person name="Szollosi G."/>
            <person name="Zifcakova L."/>
            <person name="Stursova M."/>
            <person name="Spatafora J.W."/>
            <person name="Tedersoo L."/>
            <person name="Vaario L.-M."/>
            <person name="Yamada A."/>
            <person name="Yan M."/>
            <person name="Wang P."/>
            <person name="Xu J."/>
            <person name="Bruns T."/>
            <person name="Baldrian P."/>
            <person name="Vilgalys R."/>
            <person name="Henrissat B."/>
            <person name="Grigoriev I.V."/>
            <person name="Hibbett D."/>
            <person name="Nagy L.G."/>
            <person name="Martin F.M."/>
        </authorList>
    </citation>
    <scope>NUCLEOTIDE SEQUENCE</scope>
    <source>
        <strain evidence="1">P2</strain>
    </source>
</reference>